<reference evidence="2" key="2">
    <citation type="journal article" date="2021" name="PeerJ">
        <title>Extensive microbial diversity within the chicken gut microbiome revealed by metagenomics and culture.</title>
        <authorList>
            <person name="Gilroy R."/>
            <person name="Ravi A."/>
            <person name="Getino M."/>
            <person name="Pursley I."/>
            <person name="Horton D.L."/>
            <person name="Alikhan N.F."/>
            <person name="Baker D."/>
            <person name="Gharbi K."/>
            <person name="Hall N."/>
            <person name="Watson M."/>
            <person name="Adriaenssens E.M."/>
            <person name="Foster-Nyarko E."/>
            <person name="Jarju S."/>
            <person name="Secka A."/>
            <person name="Antonio M."/>
            <person name="Oren A."/>
            <person name="Chaudhuri R.R."/>
            <person name="La Ragione R."/>
            <person name="Hildebrand F."/>
            <person name="Pallen M.J."/>
        </authorList>
    </citation>
    <scope>NUCLEOTIDE SEQUENCE</scope>
    <source>
        <strain evidence="2">ChiBcec7-5410</strain>
    </source>
</reference>
<keyword evidence="1" id="KW-0472">Membrane</keyword>
<dbReference type="AlphaFoldDB" id="A0A9D1KSN1"/>
<dbReference type="Proteomes" id="UP000824160">
    <property type="component" value="Unassembled WGS sequence"/>
</dbReference>
<evidence type="ECO:0000313" key="2">
    <source>
        <dbReference type="EMBL" id="HIT94721.1"/>
    </source>
</evidence>
<protein>
    <submittedName>
        <fullName evidence="2">Uncharacterized protein</fullName>
    </submittedName>
</protein>
<feature type="transmembrane region" description="Helical" evidence="1">
    <location>
        <begin position="37"/>
        <end position="53"/>
    </location>
</feature>
<comment type="caution">
    <text evidence="2">The sequence shown here is derived from an EMBL/GenBank/DDBJ whole genome shotgun (WGS) entry which is preliminary data.</text>
</comment>
<proteinExistence type="predicted"/>
<feature type="transmembrane region" description="Helical" evidence="1">
    <location>
        <begin position="102"/>
        <end position="121"/>
    </location>
</feature>
<keyword evidence="1" id="KW-0812">Transmembrane</keyword>
<sequence>MSSAGRKLRLSLREMAVFAMLGALMYCSKILMEWAPNIHLLGMLTMTYTIVYRKKALYPIYTYVLLNGLFAGFSAWWVPYLYIWTVLWGVTMLLPQHMPVKLAVPVYMIVCALHGLAFGTLYAPAQALMFGLSLKGTIAWIIAGLPWDAVHGLGNLAAGTLIVPFSSLLKRIERASGRL</sequence>
<keyword evidence="1" id="KW-1133">Transmembrane helix</keyword>
<evidence type="ECO:0000313" key="3">
    <source>
        <dbReference type="Proteomes" id="UP000824160"/>
    </source>
</evidence>
<feature type="transmembrane region" description="Helical" evidence="1">
    <location>
        <begin position="128"/>
        <end position="147"/>
    </location>
</feature>
<organism evidence="2 3">
    <name type="scientific">Candidatus Faecivivens stercoripullorum</name>
    <dbReference type="NCBI Taxonomy" id="2840805"/>
    <lineage>
        <taxon>Bacteria</taxon>
        <taxon>Bacillati</taxon>
        <taxon>Bacillota</taxon>
        <taxon>Clostridia</taxon>
        <taxon>Eubacteriales</taxon>
        <taxon>Oscillospiraceae</taxon>
        <taxon>Oscillospiraceae incertae sedis</taxon>
        <taxon>Candidatus Faecivivens</taxon>
    </lineage>
</organism>
<reference evidence="2" key="1">
    <citation type="submission" date="2020-10" db="EMBL/GenBank/DDBJ databases">
        <authorList>
            <person name="Gilroy R."/>
        </authorList>
    </citation>
    <scope>NUCLEOTIDE SEQUENCE</scope>
    <source>
        <strain evidence="2">ChiBcec7-5410</strain>
    </source>
</reference>
<feature type="transmembrane region" description="Helical" evidence="1">
    <location>
        <begin position="60"/>
        <end position="82"/>
    </location>
</feature>
<name>A0A9D1KSN1_9FIRM</name>
<gene>
    <name evidence="2" type="ORF">IAC43_06015</name>
</gene>
<dbReference type="EMBL" id="DVLW01000166">
    <property type="protein sequence ID" value="HIT94721.1"/>
    <property type="molecule type" value="Genomic_DNA"/>
</dbReference>
<feature type="transmembrane region" description="Helical" evidence="1">
    <location>
        <begin position="153"/>
        <end position="169"/>
    </location>
</feature>
<evidence type="ECO:0000256" key="1">
    <source>
        <dbReference type="SAM" id="Phobius"/>
    </source>
</evidence>
<accession>A0A9D1KSN1</accession>